<keyword evidence="4" id="KW-1185">Reference proteome</keyword>
<evidence type="ECO:0000256" key="1">
    <source>
        <dbReference type="SAM" id="MobiDB-lite"/>
    </source>
</evidence>
<feature type="transmembrane region" description="Helical" evidence="2">
    <location>
        <begin position="163"/>
        <end position="183"/>
    </location>
</feature>
<dbReference type="EMBL" id="BGPR01049467">
    <property type="protein sequence ID" value="GBO26457.1"/>
    <property type="molecule type" value="Genomic_DNA"/>
</dbReference>
<dbReference type="AlphaFoldDB" id="A0A4Y2VRU2"/>
<gene>
    <name evidence="3" type="ORF">AVEN_204903_1</name>
</gene>
<proteinExistence type="predicted"/>
<organism evidence="3 4">
    <name type="scientific">Araneus ventricosus</name>
    <name type="common">Orbweaver spider</name>
    <name type="synonym">Epeira ventricosa</name>
    <dbReference type="NCBI Taxonomy" id="182803"/>
    <lineage>
        <taxon>Eukaryota</taxon>
        <taxon>Metazoa</taxon>
        <taxon>Ecdysozoa</taxon>
        <taxon>Arthropoda</taxon>
        <taxon>Chelicerata</taxon>
        <taxon>Arachnida</taxon>
        <taxon>Araneae</taxon>
        <taxon>Araneomorphae</taxon>
        <taxon>Entelegynae</taxon>
        <taxon>Araneoidea</taxon>
        <taxon>Araneidae</taxon>
        <taxon>Araneus</taxon>
    </lineage>
</organism>
<keyword evidence="2" id="KW-0472">Membrane</keyword>
<evidence type="ECO:0008006" key="5">
    <source>
        <dbReference type="Google" id="ProtNLM"/>
    </source>
</evidence>
<protein>
    <recommendedName>
        <fullName evidence="5">Gustatory receptor</fullName>
    </recommendedName>
</protein>
<feature type="transmembrane region" description="Helical" evidence="2">
    <location>
        <begin position="100"/>
        <end position="120"/>
    </location>
</feature>
<sequence length="381" mass="43195">MLLWYSMLYRKKKLKRLLDSIKSNSKISVNRLSKKCTLLTNLCLLSISIYSVFLAAVNAFLLYEMSSGIWTYGCRIQSNIVRTFVDFICTYAYYSIYMELPLFIALSISVLIHQYGVLLLEYKKDLNSPNFTRTLVNYSKIVEVYNKVEEDVIFLKDVLSTPLFFSFLLSILHLYTALSSIFLREIPLHSVMELCNNAITGSAVLSSLAYFSCKIPDYLSEIKTTIGSLIDKHEFKHNNAVKDLLILYRVEKKEAIYLSACDAIYFKRGFLLSVYGALFSYGALISVRASSESAVSCSPKPSVRTKARSAAQLRHSTGRPRRWFGSNRTESPQPVSPSPGAVPHPLRIPARRAQSSEPILVLKLRTELADFPWRPAAEILL</sequence>
<dbReference type="OrthoDB" id="2306559at2759"/>
<dbReference type="Proteomes" id="UP000499080">
    <property type="component" value="Unassembled WGS sequence"/>
</dbReference>
<keyword evidence="2" id="KW-0812">Transmembrane</keyword>
<evidence type="ECO:0000313" key="3">
    <source>
        <dbReference type="EMBL" id="GBO26457.1"/>
    </source>
</evidence>
<name>A0A4Y2VRU2_ARAVE</name>
<keyword evidence="2" id="KW-1133">Transmembrane helix</keyword>
<feature type="region of interest" description="Disordered" evidence="1">
    <location>
        <begin position="306"/>
        <end position="346"/>
    </location>
</feature>
<reference evidence="3 4" key="1">
    <citation type="journal article" date="2019" name="Sci. Rep.">
        <title>Orb-weaving spider Araneus ventricosus genome elucidates the spidroin gene catalogue.</title>
        <authorList>
            <person name="Kono N."/>
            <person name="Nakamura H."/>
            <person name="Ohtoshi R."/>
            <person name="Moran D.A.P."/>
            <person name="Shinohara A."/>
            <person name="Yoshida Y."/>
            <person name="Fujiwara M."/>
            <person name="Mori M."/>
            <person name="Tomita M."/>
            <person name="Arakawa K."/>
        </authorList>
    </citation>
    <scope>NUCLEOTIDE SEQUENCE [LARGE SCALE GENOMIC DNA]</scope>
</reference>
<evidence type="ECO:0000313" key="4">
    <source>
        <dbReference type="Proteomes" id="UP000499080"/>
    </source>
</evidence>
<evidence type="ECO:0000256" key="2">
    <source>
        <dbReference type="SAM" id="Phobius"/>
    </source>
</evidence>
<accession>A0A4Y2VRU2</accession>
<feature type="transmembrane region" description="Helical" evidence="2">
    <location>
        <begin position="38"/>
        <end position="63"/>
    </location>
</feature>
<comment type="caution">
    <text evidence="3">The sequence shown here is derived from an EMBL/GenBank/DDBJ whole genome shotgun (WGS) entry which is preliminary data.</text>
</comment>